<dbReference type="SUPFAM" id="SSF82282">
    <property type="entry name" value="Homocysteine S-methyltransferase"/>
    <property type="match status" value="1"/>
</dbReference>
<accession>A0A0G2E1T8</accession>
<dbReference type="GO" id="GO:0046872">
    <property type="term" value="F:metal ion binding"/>
    <property type="evidence" value="ECO:0007669"/>
    <property type="project" value="UniProtKB-KW"/>
</dbReference>
<evidence type="ECO:0000256" key="2">
    <source>
        <dbReference type="ARBA" id="ARBA00022679"/>
    </source>
</evidence>
<gene>
    <name evidence="7" type="ORF">UCRPC4_g05742</name>
</gene>
<feature type="domain" description="Hcy-binding" evidence="6">
    <location>
        <begin position="14"/>
        <end position="423"/>
    </location>
</feature>
<dbReference type="PROSITE" id="PS50970">
    <property type="entry name" value="HCY"/>
    <property type="match status" value="1"/>
</dbReference>
<reference evidence="7 8" key="1">
    <citation type="submission" date="2015-05" db="EMBL/GenBank/DDBJ databases">
        <title>Distinctive expansion of gene families associated with plant cell wall degradation and secondary metabolism in the genomes of grapevine trunk pathogens.</title>
        <authorList>
            <person name="Lawrence D.P."/>
            <person name="Travadon R."/>
            <person name="Rolshausen P.E."/>
            <person name="Baumgartner K."/>
        </authorList>
    </citation>
    <scope>NUCLEOTIDE SEQUENCE [LARGE SCALE GENOMIC DNA]</scope>
    <source>
        <strain evidence="7">UCRPC4</strain>
    </source>
</reference>
<reference evidence="7 8" key="2">
    <citation type="submission" date="2015-05" db="EMBL/GenBank/DDBJ databases">
        <authorList>
            <person name="Morales-Cruz A."/>
            <person name="Amrine K.C."/>
            <person name="Cantu D."/>
        </authorList>
    </citation>
    <scope>NUCLEOTIDE SEQUENCE [LARGE SCALE GENOMIC DNA]</scope>
    <source>
        <strain evidence="7">UCRPC4</strain>
    </source>
</reference>
<comment type="cofactor">
    <cofactor evidence="5">
        <name>Zn(2+)</name>
        <dbReference type="ChEBI" id="CHEBI:29105"/>
    </cofactor>
</comment>
<evidence type="ECO:0000259" key="6">
    <source>
        <dbReference type="PROSITE" id="PS50970"/>
    </source>
</evidence>
<evidence type="ECO:0000256" key="3">
    <source>
        <dbReference type="ARBA" id="ARBA00022723"/>
    </source>
</evidence>
<keyword evidence="1 5" id="KW-0489">Methyltransferase</keyword>
<feature type="binding site" evidence="5">
    <location>
        <position position="409"/>
    </location>
    <ligand>
        <name>Zn(2+)</name>
        <dbReference type="ChEBI" id="CHEBI:29105"/>
    </ligand>
</feature>
<comment type="caution">
    <text evidence="7">The sequence shown here is derived from an EMBL/GenBank/DDBJ whole genome shotgun (WGS) entry which is preliminary data.</text>
</comment>
<dbReference type="InterPro" id="IPR036589">
    <property type="entry name" value="HCY_dom_sf"/>
</dbReference>
<dbReference type="GO" id="GO:0033528">
    <property type="term" value="P:S-methylmethionine cycle"/>
    <property type="evidence" value="ECO:0007669"/>
    <property type="project" value="TreeGrafter"/>
</dbReference>
<dbReference type="Proteomes" id="UP000053317">
    <property type="component" value="Unassembled WGS sequence"/>
</dbReference>
<dbReference type="GO" id="GO:0032259">
    <property type="term" value="P:methylation"/>
    <property type="evidence" value="ECO:0007669"/>
    <property type="project" value="UniProtKB-KW"/>
</dbReference>
<dbReference type="InterPro" id="IPR051486">
    <property type="entry name" value="Hcy_S-methyltransferase"/>
</dbReference>
<dbReference type="PANTHER" id="PTHR46015">
    <property type="entry name" value="ZGC:172121"/>
    <property type="match status" value="1"/>
</dbReference>
<dbReference type="GO" id="GO:0008898">
    <property type="term" value="F:S-adenosylmethionine-homocysteine S-methyltransferase activity"/>
    <property type="evidence" value="ECO:0007669"/>
    <property type="project" value="TreeGrafter"/>
</dbReference>
<proteinExistence type="predicted"/>
<evidence type="ECO:0000256" key="4">
    <source>
        <dbReference type="ARBA" id="ARBA00022833"/>
    </source>
</evidence>
<sequence length="432" mass="47569">MSSPNTPPPLLPIPGFSASTPDIPIHIFDGGLGTSLGASPYNLQFTSTKTPLWSSHLLTTPALRKNYLLDLHKRFIEAGADVIGTATYQGSFEGFGLTRKEDGKPGEEGEFFTRDEAKECMRCGIEVVREAFEKAEVGRKAGSDEQRLGITALSLGPLGATLIPGAEYSGLYPDEMTGKDKLRDWHLERLKVFFDEGEVGSRNGMEEKKSLVLGRPDIVIAFETLPRRDEIEGVRAAMGILGLGVKKRRDGSGEALLSLPPFWISCVFPREDERLPDGSTVEELVEAIMGCPSPIQPLPSGIGINCTKLYKLRSLILSLESSITTLSPNTAQPLFHLVLYPDGAPNHIYDTITQTWVPKPTTANDKSDQQTKSWAEMLEEIVNEVVHREKERRKDGKGIWRGILVGGCCMVSVDGIEELRERVLRDGAKYCR</sequence>
<keyword evidence="2 5" id="KW-0808">Transferase</keyword>
<organism evidence="7 8">
    <name type="scientific">Phaeomoniella chlamydospora</name>
    <name type="common">Phaeoacremonium chlamydosporum</name>
    <dbReference type="NCBI Taxonomy" id="158046"/>
    <lineage>
        <taxon>Eukaryota</taxon>
        <taxon>Fungi</taxon>
        <taxon>Dikarya</taxon>
        <taxon>Ascomycota</taxon>
        <taxon>Pezizomycotina</taxon>
        <taxon>Eurotiomycetes</taxon>
        <taxon>Chaetothyriomycetidae</taxon>
        <taxon>Phaeomoniellales</taxon>
        <taxon>Phaeomoniellaceae</taxon>
        <taxon>Phaeomoniella</taxon>
    </lineage>
</organism>
<keyword evidence="4 5" id="KW-0862">Zinc</keyword>
<dbReference type="AlphaFoldDB" id="A0A0G2E1T8"/>
<name>A0A0G2E1T8_PHACM</name>
<keyword evidence="8" id="KW-1185">Reference proteome</keyword>
<protein>
    <submittedName>
        <fullName evidence="7">Putative homocysteine s-methyltransferase</fullName>
    </submittedName>
</protein>
<dbReference type="EMBL" id="LCWF01000150">
    <property type="protein sequence ID" value="KKY17017.1"/>
    <property type="molecule type" value="Genomic_DNA"/>
</dbReference>
<keyword evidence="3 5" id="KW-0479">Metal-binding</keyword>
<feature type="binding site" evidence="5">
    <location>
        <position position="408"/>
    </location>
    <ligand>
        <name>Zn(2+)</name>
        <dbReference type="ChEBI" id="CHEBI:29105"/>
    </ligand>
</feature>
<dbReference type="Gene3D" id="3.20.20.330">
    <property type="entry name" value="Homocysteine-binding-like domain"/>
    <property type="match status" value="1"/>
</dbReference>
<evidence type="ECO:0000313" key="8">
    <source>
        <dbReference type="Proteomes" id="UP000053317"/>
    </source>
</evidence>
<evidence type="ECO:0000313" key="7">
    <source>
        <dbReference type="EMBL" id="KKY17017.1"/>
    </source>
</evidence>
<evidence type="ECO:0000256" key="5">
    <source>
        <dbReference type="PROSITE-ProRule" id="PRU00333"/>
    </source>
</evidence>
<dbReference type="Pfam" id="PF02574">
    <property type="entry name" value="S-methyl_trans"/>
    <property type="match status" value="1"/>
</dbReference>
<dbReference type="OrthoDB" id="261426at2759"/>
<dbReference type="PANTHER" id="PTHR46015:SF1">
    <property type="entry name" value="HOMOCYSTEINE S-METHYLTRANSFERASE-LIKE ISOFORM 1"/>
    <property type="match status" value="1"/>
</dbReference>
<dbReference type="GO" id="GO:0009086">
    <property type="term" value="P:methionine biosynthetic process"/>
    <property type="evidence" value="ECO:0007669"/>
    <property type="project" value="TreeGrafter"/>
</dbReference>
<feature type="binding site" evidence="5">
    <location>
        <position position="306"/>
    </location>
    <ligand>
        <name>Zn(2+)</name>
        <dbReference type="ChEBI" id="CHEBI:29105"/>
    </ligand>
</feature>
<dbReference type="InterPro" id="IPR003726">
    <property type="entry name" value="HCY_dom"/>
</dbReference>
<evidence type="ECO:0000256" key="1">
    <source>
        <dbReference type="ARBA" id="ARBA00022603"/>
    </source>
</evidence>